<keyword evidence="2" id="KW-1185">Reference proteome</keyword>
<proteinExistence type="predicted"/>
<gene>
    <name evidence="1" type="ORF">BDN72DRAFT_773245</name>
</gene>
<evidence type="ECO:0000313" key="2">
    <source>
        <dbReference type="Proteomes" id="UP000308600"/>
    </source>
</evidence>
<sequence length="175" mass="19442">MTSPQAIPGDFSGFSQIGRYGTLSLLKNQEPYTLITAFGIDTEELTFGRDPDCGVRLYYPDVSLIHCKLVFEERKVSNVGVVIDGCKVLPNTPGSVPTTVPLTNNSEIEVHNKRFRFTYPPKELRAALIASPRTSSVGLQNRALRLSMIHSAQVFSPRPSQDPRENLRILQSPLK</sequence>
<dbReference type="Proteomes" id="UP000308600">
    <property type="component" value="Unassembled WGS sequence"/>
</dbReference>
<evidence type="ECO:0000313" key="1">
    <source>
        <dbReference type="EMBL" id="TFK65533.1"/>
    </source>
</evidence>
<reference evidence="1 2" key="1">
    <citation type="journal article" date="2019" name="Nat. Ecol. Evol.">
        <title>Megaphylogeny resolves global patterns of mushroom evolution.</title>
        <authorList>
            <person name="Varga T."/>
            <person name="Krizsan K."/>
            <person name="Foldi C."/>
            <person name="Dima B."/>
            <person name="Sanchez-Garcia M."/>
            <person name="Sanchez-Ramirez S."/>
            <person name="Szollosi G.J."/>
            <person name="Szarkandi J.G."/>
            <person name="Papp V."/>
            <person name="Albert L."/>
            <person name="Andreopoulos W."/>
            <person name="Angelini C."/>
            <person name="Antonin V."/>
            <person name="Barry K.W."/>
            <person name="Bougher N.L."/>
            <person name="Buchanan P."/>
            <person name="Buyck B."/>
            <person name="Bense V."/>
            <person name="Catcheside P."/>
            <person name="Chovatia M."/>
            <person name="Cooper J."/>
            <person name="Damon W."/>
            <person name="Desjardin D."/>
            <person name="Finy P."/>
            <person name="Geml J."/>
            <person name="Haridas S."/>
            <person name="Hughes K."/>
            <person name="Justo A."/>
            <person name="Karasinski D."/>
            <person name="Kautmanova I."/>
            <person name="Kiss B."/>
            <person name="Kocsube S."/>
            <person name="Kotiranta H."/>
            <person name="LaButti K.M."/>
            <person name="Lechner B.E."/>
            <person name="Liimatainen K."/>
            <person name="Lipzen A."/>
            <person name="Lukacs Z."/>
            <person name="Mihaltcheva S."/>
            <person name="Morgado L.N."/>
            <person name="Niskanen T."/>
            <person name="Noordeloos M.E."/>
            <person name="Ohm R.A."/>
            <person name="Ortiz-Santana B."/>
            <person name="Ovrebo C."/>
            <person name="Racz N."/>
            <person name="Riley R."/>
            <person name="Savchenko A."/>
            <person name="Shiryaev A."/>
            <person name="Soop K."/>
            <person name="Spirin V."/>
            <person name="Szebenyi C."/>
            <person name="Tomsovsky M."/>
            <person name="Tulloss R.E."/>
            <person name="Uehling J."/>
            <person name="Grigoriev I.V."/>
            <person name="Vagvolgyi C."/>
            <person name="Papp T."/>
            <person name="Martin F.M."/>
            <person name="Miettinen O."/>
            <person name="Hibbett D.S."/>
            <person name="Nagy L.G."/>
        </authorList>
    </citation>
    <scope>NUCLEOTIDE SEQUENCE [LARGE SCALE GENOMIC DNA]</scope>
    <source>
        <strain evidence="1 2">NL-1719</strain>
    </source>
</reference>
<feature type="non-terminal residue" evidence="1">
    <location>
        <position position="175"/>
    </location>
</feature>
<accession>A0ACD3AIP4</accession>
<organism evidence="1 2">
    <name type="scientific">Pluteus cervinus</name>
    <dbReference type="NCBI Taxonomy" id="181527"/>
    <lineage>
        <taxon>Eukaryota</taxon>
        <taxon>Fungi</taxon>
        <taxon>Dikarya</taxon>
        <taxon>Basidiomycota</taxon>
        <taxon>Agaricomycotina</taxon>
        <taxon>Agaricomycetes</taxon>
        <taxon>Agaricomycetidae</taxon>
        <taxon>Agaricales</taxon>
        <taxon>Pluteineae</taxon>
        <taxon>Pluteaceae</taxon>
        <taxon>Pluteus</taxon>
    </lineage>
</organism>
<name>A0ACD3AIP4_9AGAR</name>
<protein>
    <submittedName>
        <fullName evidence="1">Uncharacterized protein</fullName>
    </submittedName>
</protein>
<dbReference type="EMBL" id="ML208433">
    <property type="protein sequence ID" value="TFK65533.1"/>
    <property type="molecule type" value="Genomic_DNA"/>
</dbReference>